<dbReference type="Proteomes" id="UP000815677">
    <property type="component" value="Unassembled WGS sequence"/>
</dbReference>
<feature type="compositionally biased region" description="Basic residues" evidence="1">
    <location>
        <begin position="125"/>
        <end position="137"/>
    </location>
</feature>
<reference evidence="2" key="1">
    <citation type="submission" date="2014-09" db="EMBL/GenBank/DDBJ databases">
        <title>Genome sequence of the luminous mushroom Mycena chlorophos for searching fungal bioluminescence genes.</title>
        <authorList>
            <person name="Tanaka Y."/>
            <person name="Kasuga D."/>
            <person name="Oba Y."/>
            <person name="Hase S."/>
            <person name="Sato K."/>
            <person name="Oba Y."/>
            <person name="Sakakibara Y."/>
        </authorList>
    </citation>
    <scope>NUCLEOTIDE SEQUENCE</scope>
</reference>
<accession>A0ABQ0LNG6</accession>
<evidence type="ECO:0000313" key="2">
    <source>
        <dbReference type="EMBL" id="GAT52615.1"/>
    </source>
</evidence>
<feature type="region of interest" description="Disordered" evidence="1">
    <location>
        <begin position="119"/>
        <end position="144"/>
    </location>
</feature>
<keyword evidence="3" id="KW-1185">Reference proteome</keyword>
<evidence type="ECO:0000256" key="1">
    <source>
        <dbReference type="SAM" id="MobiDB-lite"/>
    </source>
</evidence>
<gene>
    <name evidence="2" type="ORF">MCHLO_09650</name>
</gene>
<name>A0ABQ0LNG6_MYCCL</name>
<dbReference type="EMBL" id="DF847807">
    <property type="protein sequence ID" value="GAT52615.1"/>
    <property type="molecule type" value="Genomic_DNA"/>
</dbReference>
<evidence type="ECO:0000313" key="3">
    <source>
        <dbReference type="Proteomes" id="UP000815677"/>
    </source>
</evidence>
<proteinExistence type="predicted"/>
<sequence length="204" mass="22934">MYNRDFSSPLTLAAFLPLSARLQPEATQRSSCIELQQQHYRSSTEGTVNEPSLLWVIRVCGASQKSYVEKARQPARIPNSGALKVISRLRTLAYTTSRLPLVCSTYQKRVNFRRDRTLTDNTQARAKRHRRSTRRKPANNASSSPCLPAGTLLAHCGTTDVNLEFSLCSNLVDQPSPRSWWLHSYWARVKRALASSENGEGLPC</sequence>
<evidence type="ECO:0008006" key="4">
    <source>
        <dbReference type="Google" id="ProtNLM"/>
    </source>
</evidence>
<organism evidence="2 3">
    <name type="scientific">Mycena chlorophos</name>
    <name type="common">Agaric fungus</name>
    <name type="synonym">Agaricus chlorophos</name>
    <dbReference type="NCBI Taxonomy" id="658473"/>
    <lineage>
        <taxon>Eukaryota</taxon>
        <taxon>Fungi</taxon>
        <taxon>Dikarya</taxon>
        <taxon>Basidiomycota</taxon>
        <taxon>Agaricomycotina</taxon>
        <taxon>Agaricomycetes</taxon>
        <taxon>Agaricomycetidae</taxon>
        <taxon>Agaricales</taxon>
        <taxon>Marasmiineae</taxon>
        <taxon>Mycenaceae</taxon>
        <taxon>Mycena</taxon>
    </lineage>
</organism>
<protein>
    <recommendedName>
        <fullName evidence="4">Secreted protein</fullName>
    </recommendedName>
</protein>